<evidence type="ECO:0000313" key="4">
    <source>
        <dbReference type="Proteomes" id="UP000244013"/>
    </source>
</evidence>
<evidence type="ECO:0000259" key="2">
    <source>
        <dbReference type="PROSITE" id="PS01124"/>
    </source>
</evidence>
<organism evidence="3 4">
    <name type="scientific">Sphingomonas faeni</name>
    <dbReference type="NCBI Taxonomy" id="185950"/>
    <lineage>
        <taxon>Bacteria</taxon>
        <taxon>Pseudomonadati</taxon>
        <taxon>Pseudomonadota</taxon>
        <taxon>Alphaproteobacteria</taxon>
        <taxon>Sphingomonadales</taxon>
        <taxon>Sphingomonadaceae</taxon>
        <taxon>Sphingomonas</taxon>
    </lineage>
</organism>
<feature type="domain" description="HTH araC/xylS-type" evidence="2">
    <location>
        <begin position="182"/>
        <end position="281"/>
    </location>
</feature>
<dbReference type="Proteomes" id="UP000244013">
    <property type="component" value="Unassembled WGS sequence"/>
</dbReference>
<reference evidence="3 4" key="1">
    <citation type="submission" date="2018-04" db="EMBL/GenBank/DDBJ databases">
        <title>Genomic Encyclopedia of Type Strains, Phase III (KMG-III): the genomes of soil and plant-associated and newly described type strains.</title>
        <authorList>
            <person name="Whitman W."/>
        </authorList>
    </citation>
    <scope>NUCLEOTIDE SEQUENCE [LARGE SCALE GENOMIC DNA]</scope>
    <source>
        <strain evidence="3 4">MA-olki</strain>
    </source>
</reference>
<dbReference type="Gene3D" id="1.10.10.60">
    <property type="entry name" value="Homeodomain-like"/>
    <property type="match status" value="1"/>
</dbReference>
<comment type="caution">
    <text evidence="3">The sequence shown here is derived from an EMBL/GenBank/DDBJ whole genome shotgun (WGS) entry which is preliminary data.</text>
</comment>
<dbReference type="GO" id="GO:0003700">
    <property type="term" value="F:DNA-binding transcription factor activity"/>
    <property type="evidence" value="ECO:0007669"/>
    <property type="project" value="InterPro"/>
</dbReference>
<proteinExistence type="predicted"/>
<feature type="compositionally biased region" description="Polar residues" evidence="1">
    <location>
        <begin position="316"/>
        <end position="329"/>
    </location>
</feature>
<dbReference type="GO" id="GO:0043565">
    <property type="term" value="F:sequence-specific DNA binding"/>
    <property type="evidence" value="ECO:0007669"/>
    <property type="project" value="InterPro"/>
</dbReference>
<protein>
    <recommendedName>
        <fullName evidence="2">HTH araC/xylS-type domain-containing protein</fullName>
    </recommendedName>
</protein>
<dbReference type="PROSITE" id="PS01124">
    <property type="entry name" value="HTH_ARAC_FAMILY_2"/>
    <property type="match status" value="1"/>
</dbReference>
<accession>A0A2T5UB23</accession>
<name>A0A2T5UB23_9SPHN</name>
<feature type="region of interest" description="Disordered" evidence="1">
    <location>
        <begin position="307"/>
        <end position="329"/>
    </location>
</feature>
<sequence length="329" mass="35944">MLVEHVRGGTNSNNVPASAFAMPAGMTMRYDLPDPTLSEYLTGYAIYASNDRAPMLNWYLPAPAMISVLVDAGPLTVSVGNHRFGPLDRASFYGPTSRAFRTETHGGIAVGIGLSALGWSRLTARSAGEFHNRVVPLSSALGSDLSARLVEGLDALDDDTMIKPLLDAVFGAFFTRPHPREDLIRAFTALTVTDGVIEMKDVADRLDIPTHELRRMATRHFGMPPKLLLRRARFLRSFISLIRTDGMADYSKIDSSYFDASHFLRDAGTFLGTTPRRFIASDTVFLRASLRARAMVIGAPTQALHETAKAAAPVQNRPTNEQGRPQPNA</sequence>
<gene>
    <name evidence="3" type="ORF">C8J25_101185</name>
</gene>
<dbReference type="EMBL" id="QAYE01000001">
    <property type="protein sequence ID" value="PTW48687.1"/>
    <property type="molecule type" value="Genomic_DNA"/>
</dbReference>
<dbReference type="InterPro" id="IPR018060">
    <property type="entry name" value="HTH_AraC"/>
</dbReference>
<dbReference type="AlphaFoldDB" id="A0A2T5UB23"/>
<evidence type="ECO:0000313" key="3">
    <source>
        <dbReference type="EMBL" id="PTW48687.1"/>
    </source>
</evidence>
<evidence type="ECO:0000256" key="1">
    <source>
        <dbReference type="SAM" id="MobiDB-lite"/>
    </source>
</evidence>